<dbReference type="Pfam" id="PF13579">
    <property type="entry name" value="Glyco_trans_4_4"/>
    <property type="match status" value="1"/>
</dbReference>
<dbReference type="InterPro" id="IPR001296">
    <property type="entry name" value="Glyco_trans_1"/>
</dbReference>
<comment type="caution">
    <text evidence="3">The sequence shown here is derived from an EMBL/GenBank/DDBJ whole genome shotgun (WGS) entry which is preliminary data.</text>
</comment>
<sequence>MKILYIHQYFATPKEPGGTRSYWISRKLIEEGHQVTMLATSSKIDSKIKRINIDGIDVIYLKVPYSQYMSIFKRLLSFVSFMLKSARMALKEKNVDLVIATSTPLTIGFPALVVKKFKKTPFLFEVRDLWPEVPIQMGGLNNKLLIKLALWFEKTIYVNAEHVVALSPGMEDGVIKRGISPEKVSMIPNMSKIDVYWNREKNNAFCMELGLNPNSFKTVYFGSMGLANGMDFIIEGIKNLKDNPEIEFLFMGGGATEPILKAKCDQLGIQNAHFLGGFGLKELSEIVNLCDVSMVTFADIPILATNSPNKLFDSLSAGKPIIVNSPGWTKDMVEKYECGVFVDPKNPEDLANQITFLKDNPEVCKKMGLNARNLAETKYDKSILCKEFAEVVNSVSENIQSQHSK</sequence>
<dbReference type="RefSeq" id="WP_138832404.1">
    <property type="nucleotide sequence ID" value="NZ_VCNI01000001.1"/>
</dbReference>
<dbReference type="PANTHER" id="PTHR12526">
    <property type="entry name" value="GLYCOSYLTRANSFERASE"/>
    <property type="match status" value="1"/>
</dbReference>
<evidence type="ECO:0000313" key="4">
    <source>
        <dbReference type="Proteomes" id="UP000751614"/>
    </source>
</evidence>
<protein>
    <submittedName>
        <fullName evidence="3">Glycosyltransferase family 4 protein</fullName>
    </submittedName>
</protein>
<dbReference type="SUPFAM" id="SSF53756">
    <property type="entry name" value="UDP-Glycosyltransferase/glycogen phosphorylase"/>
    <property type="match status" value="1"/>
</dbReference>
<name>A0ABY2WN87_9FLAO</name>
<organism evidence="3 4">
    <name type="scientific">Flagellimonas algicola</name>
    <dbReference type="NCBI Taxonomy" id="2583815"/>
    <lineage>
        <taxon>Bacteria</taxon>
        <taxon>Pseudomonadati</taxon>
        <taxon>Bacteroidota</taxon>
        <taxon>Flavobacteriia</taxon>
        <taxon>Flavobacteriales</taxon>
        <taxon>Flavobacteriaceae</taxon>
        <taxon>Flagellimonas</taxon>
    </lineage>
</organism>
<dbReference type="InterPro" id="IPR028098">
    <property type="entry name" value="Glyco_trans_4-like_N"/>
</dbReference>
<dbReference type="Proteomes" id="UP000751614">
    <property type="component" value="Unassembled WGS sequence"/>
</dbReference>
<dbReference type="EMBL" id="VCNI01000001">
    <property type="protein sequence ID" value="TMU56200.1"/>
    <property type="molecule type" value="Genomic_DNA"/>
</dbReference>
<evidence type="ECO:0000259" key="1">
    <source>
        <dbReference type="Pfam" id="PF00534"/>
    </source>
</evidence>
<dbReference type="Gene3D" id="3.40.50.2000">
    <property type="entry name" value="Glycogen Phosphorylase B"/>
    <property type="match status" value="2"/>
</dbReference>
<feature type="domain" description="Glycosyltransferase subfamily 4-like N-terminal" evidence="2">
    <location>
        <begin position="18"/>
        <end position="189"/>
    </location>
</feature>
<evidence type="ECO:0000313" key="3">
    <source>
        <dbReference type="EMBL" id="TMU56200.1"/>
    </source>
</evidence>
<accession>A0ABY2WN87</accession>
<proteinExistence type="predicted"/>
<evidence type="ECO:0000259" key="2">
    <source>
        <dbReference type="Pfam" id="PF13579"/>
    </source>
</evidence>
<gene>
    <name evidence="3" type="ORF">FGG15_01275</name>
</gene>
<dbReference type="PANTHER" id="PTHR12526:SF638">
    <property type="entry name" value="SPORE COAT PROTEIN SA"/>
    <property type="match status" value="1"/>
</dbReference>
<keyword evidence="4" id="KW-1185">Reference proteome</keyword>
<reference evidence="3 4" key="1">
    <citation type="submission" date="2019-05" db="EMBL/GenBank/DDBJ databases">
        <title>Flagellimonas sp. AsT0115, sp. nov., isolated from a marine red algae, Asparagopsis taxiformis.</title>
        <authorList>
            <person name="Kim J."/>
            <person name="Jeong S.E."/>
            <person name="Jeon C.O."/>
        </authorList>
    </citation>
    <scope>NUCLEOTIDE SEQUENCE [LARGE SCALE GENOMIC DNA]</scope>
    <source>
        <strain evidence="3 4">AsT0115</strain>
    </source>
</reference>
<dbReference type="Pfam" id="PF00534">
    <property type="entry name" value="Glycos_transf_1"/>
    <property type="match status" value="1"/>
</dbReference>
<dbReference type="CDD" id="cd03794">
    <property type="entry name" value="GT4_WbuB-like"/>
    <property type="match status" value="1"/>
</dbReference>
<feature type="domain" description="Glycosyl transferase family 1" evidence="1">
    <location>
        <begin position="209"/>
        <end position="373"/>
    </location>
</feature>